<evidence type="ECO:0000313" key="2">
    <source>
        <dbReference type="Proteomes" id="UP000799778"/>
    </source>
</evidence>
<name>A0A6A5XQD6_9PLEO</name>
<keyword evidence="2" id="KW-1185">Reference proteome</keyword>
<dbReference type="EMBL" id="ML978070">
    <property type="protein sequence ID" value="KAF2015047.1"/>
    <property type="molecule type" value="Genomic_DNA"/>
</dbReference>
<dbReference type="RefSeq" id="XP_033383386.1">
    <property type="nucleotide sequence ID" value="XM_033522129.1"/>
</dbReference>
<proteinExistence type="predicted"/>
<sequence>MIGVIQFVFVSSLLDSLAIMYAARFVQMQRYQRSFTDALQSAYYYLPTSAVPHERDQQSCLCLPPKYISPITHSSVP</sequence>
<organism evidence="1 2">
    <name type="scientific">Aaosphaeria arxii CBS 175.79</name>
    <dbReference type="NCBI Taxonomy" id="1450172"/>
    <lineage>
        <taxon>Eukaryota</taxon>
        <taxon>Fungi</taxon>
        <taxon>Dikarya</taxon>
        <taxon>Ascomycota</taxon>
        <taxon>Pezizomycotina</taxon>
        <taxon>Dothideomycetes</taxon>
        <taxon>Pleosporomycetidae</taxon>
        <taxon>Pleosporales</taxon>
        <taxon>Pleosporales incertae sedis</taxon>
        <taxon>Aaosphaeria</taxon>
    </lineage>
</organism>
<gene>
    <name evidence="1" type="ORF">BU24DRAFT_227523</name>
</gene>
<accession>A0A6A5XQD6</accession>
<dbReference type="Proteomes" id="UP000799778">
    <property type="component" value="Unassembled WGS sequence"/>
</dbReference>
<protein>
    <submittedName>
        <fullName evidence="1">Uncharacterized protein</fullName>
    </submittedName>
</protein>
<reference evidence="1" key="1">
    <citation type="journal article" date="2020" name="Stud. Mycol.">
        <title>101 Dothideomycetes genomes: a test case for predicting lifestyles and emergence of pathogens.</title>
        <authorList>
            <person name="Haridas S."/>
            <person name="Albert R."/>
            <person name="Binder M."/>
            <person name="Bloem J."/>
            <person name="Labutti K."/>
            <person name="Salamov A."/>
            <person name="Andreopoulos B."/>
            <person name="Baker S."/>
            <person name="Barry K."/>
            <person name="Bills G."/>
            <person name="Bluhm B."/>
            <person name="Cannon C."/>
            <person name="Castanera R."/>
            <person name="Culley D."/>
            <person name="Daum C."/>
            <person name="Ezra D."/>
            <person name="Gonzalez J."/>
            <person name="Henrissat B."/>
            <person name="Kuo A."/>
            <person name="Liang C."/>
            <person name="Lipzen A."/>
            <person name="Lutzoni F."/>
            <person name="Magnuson J."/>
            <person name="Mondo S."/>
            <person name="Nolan M."/>
            <person name="Ohm R."/>
            <person name="Pangilinan J."/>
            <person name="Park H.-J."/>
            <person name="Ramirez L."/>
            <person name="Alfaro M."/>
            <person name="Sun H."/>
            <person name="Tritt A."/>
            <person name="Yoshinaga Y."/>
            <person name="Zwiers L.-H."/>
            <person name="Turgeon B."/>
            <person name="Goodwin S."/>
            <person name="Spatafora J."/>
            <person name="Crous P."/>
            <person name="Grigoriev I."/>
        </authorList>
    </citation>
    <scope>NUCLEOTIDE SEQUENCE</scope>
    <source>
        <strain evidence="1">CBS 175.79</strain>
    </source>
</reference>
<evidence type="ECO:0000313" key="1">
    <source>
        <dbReference type="EMBL" id="KAF2015047.1"/>
    </source>
</evidence>
<dbReference type="AlphaFoldDB" id="A0A6A5XQD6"/>
<dbReference type="GeneID" id="54279526"/>